<dbReference type="PATRIC" id="fig|1095749.3.peg.289"/>
<evidence type="ECO:0000313" key="12">
    <source>
        <dbReference type="Proteomes" id="UP000006457"/>
    </source>
</evidence>
<keyword evidence="12" id="KW-1185">Reference proteome</keyword>
<dbReference type="EMBL" id="AJSX01000007">
    <property type="protein sequence ID" value="EIJ71510.1"/>
    <property type="molecule type" value="Genomic_DNA"/>
</dbReference>
<dbReference type="Proteomes" id="UP000006457">
    <property type="component" value="Unassembled WGS sequence"/>
</dbReference>
<dbReference type="GO" id="GO:0051607">
    <property type="term" value="P:defense response to virus"/>
    <property type="evidence" value="ECO:0007669"/>
    <property type="project" value="UniProtKB-UniRule"/>
</dbReference>
<evidence type="ECO:0000256" key="8">
    <source>
        <dbReference type="ARBA" id="ARBA00023118"/>
    </source>
</evidence>
<evidence type="ECO:0000256" key="6">
    <source>
        <dbReference type="ARBA" id="ARBA00022801"/>
    </source>
</evidence>
<dbReference type="InterPro" id="IPR021127">
    <property type="entry name" value="CRISPR_associated_Cas2"/>
</dbReference>
<dbReference type="PIRSF" id="PIRSF032582">
    <property type="entry name" value="Cas2"/>
    <property type="match status" value="1"/>
</dbReference>
<evidence type="ECO:0000256" key="1">
    <source>
        <dbReference type="ARBA" id="ARBA00001946"/>
    </source>
</evidence>
<comment type="cofactor">
    <cofactor evidence="1 9">
        <name>Mg(2+)</name>
        <dbReference type="ChEBI" id="CHEBI:18420"/>
    </cofactor>
</comment>
<organism evidence="11 12">
    <name type="scientific">Pasteurella bettyae CCUG 2042</name>
    <dbReference type="NCBI Taxonomy" id="1095749"/>
    <lineage>
        <taxon>Bacteria</taxon>
        <taxon>Pseudomonadati</taxon>
        <taxon>Pseudomonadota</taxon>
        <taxon>Gammaproteobacteria</taxon>
        <taxon>Pasteurellales</taxon>
        <taxon>Pasteurellaceae</taxon>
        <taxon>Pasteurella</taxon>
    </lineage>
</organism>
<evidence type="ECO:0000256" key="7">
    <source>
        <dbReference type="ARBA" id="ARBA00022842"/>
    </source>
</evidence>
<dbReference type="HAMAP" id="MF_01471">
    <property type="entry name" value="Cas2"/>
    <property type="match status" value="1"/>
</dbReference>
<evidence type="ECO:0000313" key="11">
    <source>
        <dbReference type="EMBL" id="EIJ71510.1"/>
    </source>
</evidence>
<keyword evidence="7 9" id="KW-0460">Magnesium</keyword>
<evidence type="ECO:0000256" key="9">
    <source>
        <dbReference type="HAMAP-Rule" id="MF_01471"/>
    </source>
</evidence>
<dbReference type="CDD" id="cd09725">
    <property type="entry name" value="Cas2_I_II_III"/>
    <property type="match status" value="1"/>
</dbReference>
<accession>I3DIG7</accession>
<feature type="binding site" evidence="9">
    <location>
        <position position="8"/>
    </location>
    <ligand>
        <name>Mg(2+)</name>
        <dbReference type="ChEBI" id="CHEBI:18420"/>
        <note>catalytic</note>
    </ligand>
</feature>
<evidence type="ECO:0000256" key="2">
    <source>
        <dbReference type="ARBA" id="ARBA00009959"/>
    </source>
</evidence>
<sequence>MMILITYDVSLETEGGQRRLRHIAKHCLDYGIRVQYSVFECEVTPAQWVELKDKLLNTYDSETDSLRFYQLGANWKHRVEHHGAKAAIDIFRDVLII</sequence>
<keyword evidence="4 9" id="KW-0479">Metal-binding</keyword>
<dbReference type="GO" id="GO:0004521">
    <property type="term" value="F:RNA endonuclease activity"/>
    <property type="evidence" value="ECO:0007669"/>
    <property type="project" value="UniProtKB-UniRule"/>
</dbReference>
<evidence type="ECO:0000256" key="5">
    <source>
        <dbReference type="ARBA" id="ARBA00022759"/>
    </source>
</evidence>
<protein>
    <recommendedName>
        <fullName evidence="9">CRISPR-associated endoribonuclease Cas2</fullName>
        <ecNumber evidence="9">3.1.-.-</ecNumber>
    </recommendedName>
</protein>
<comment type="similarity">
    <text evidence="2 9 10">Belongs to the CRISPR-associated endoribonuclease Cas2 protein family.</text>
</comment>
<keyword evidence="8 9" id="KW-0051">Antiviral defense</keyword>
<dbReference type="InterPro" id="IPR019199">
    <property type="entry name" value="Virulence_VapD/CRISPR_Cas2"/>
</dbReference>
<keyword evidence="3 9" id="KW-0540">Nuclease</keyword>
<dbReference type="OrthoDB" id="9798176at2"/>
<comment type="function">
    <text evidence="9">CRISPR (clustered regularly interspaced short palindromic repeat), is an adaptive immune system that provides protection against mobile genetic elements (viruses, transposable elements and conjugative plasmids). CRISPR clusters contain sequences complementary to antecedent mobile elements and target invading nucleic acids. CRISPR clusters are transcribed and processed into CRISPR RNA (crRNA). Functions as a ssRNA-specific endoribonuclease. Involved in the integration of spacer DNA into the CRISPR cassette.</text>
</comment>
<dbReference type="SUPFAM" id="SSF143430">
    <property type="entry name" value="TTP0101/SSO1404-like"/>
    <property type="match status" value="1"/>
</dbReference>
<reference evidence="11 12" key="1">
    <citation type="submission" date="2012-03" db="EMBL/GenBank/DDBJ databases">
        <authorList>
            <person name="Harkins D.M."/>
            <person name="Madupu R."/>
            <person name="Durkin A.S."/>
            <person name="Torralba M."/>
            <person name="Methe B."/>
            <person name="Sutton G.G."/>
            <person name="Nelson K.E."/>
        </authorList>
    </citation>
    <scope>NUCLEOTIDE SEQUENCE [LARGE SCALE GENOMIC DNA]</scope>
    <source>
        <strain evidence="11 12">CCUG 2042</strain>
    </source>
</reference>
<dbReference type="Pfam" id="PF09827">
    <property type="entry name" value="CRISPR_Cas2"/>
    <property type="match status" value="1"/>
</dbReference>
<proteinExistence type="inferred from homology"/>
<comment type="subunit">
    <text evidence="9">Homodimer, forms a heterotetramer with a Cas1 homodimer.</text>
</comment>
<comment type="caution">
    <text evidence="11">The sequence shown here is derived from an EMBL/GenBank/DDBJ whole genome shotgun (WGS) entry which is preliminary data.</text>
</comment>
<evidence type="ECO:0000256" key="10">
    <source>
        <dbReference type="PIRNR" id="PIRNR032582"/>
    </source>
</evidence>
<evidence type="ECO:0000256" key="4">
    <source>
        <dbReference type="ARBA" id="ARBA00022723"/>
    </source>
</evidence>
<dbReference type="GO" id="GO:0043571">
    <property type="term" value="P:maintenance of CRISPR repeat elements"/>
    <property type="evidence" value="ECO:0007669"/>
    <property type="project" value="UniProtKB-UniRule"/>
</dbReference>
<gene>
    <name evidence="11" type="primary">cas2_1</name>
    <name evidence="9" type="synonym">cas2</name>
    <name evidence="11" type="ORF">HMPREF1052_0056</name>
</gene>
<dbReference type="PANTHER" id="PTHR34405">
    <property type="entry name" value="CRISPR-ASSOCIATED ENDORIBONUCLEASE CAS2"/>
    <property type="match status" value="1"/>
</dbReference>
<evidence type="ECO:0000256" key="3">
    <source>
        <dbReference type="ARBA" id="ARBA00022722"/>
    </source>
</evidence>
<dbReference type="eggNOG" id="COG1343">
    <property type="taxonomic scope" value="Bacteria"/>
</dbReference>
<dbReference type="RefSeq" id="WP_005759078.1">
    <property type="nucleotide sequence ID" value="NZ_AJSX01000007.1"/>
</dbReference>
<dbReference type="GO" id="GO:0016787">
    <property type="term" value="F:hydrolase activity"/>
    <property type="evidence" value="ECO:0007669"/>
    <property type="project" value="UniProtKB-KW"/>
</dbReference>
<keyword evidence="6 9" id="KW-0378">Hydrolase</keyword>
<name>I3DIG7_9PAST</name>
<dbReference type="GO" id="GO:0046872">
    <property type="term" value="F:metal ion binding"/>
    <property type="evidence" value="ECO:0007669"/>
    <property type="project" value="UniProtKB-UniRule"/>
</dbReference>
<dbReference type="EC" id="3.1.-.-" evidence="9"/>
<dbReference type="PANTHER" id="PTHR34405:SF3">
    <property type="entry name" value="CRISPR-ASSOCIATED ENDORIBONUCLEASE CAS2 3"/>
    <property type="match status" value="1"/>
</dbReference>
<dbReference type="Gene3D" id="3.30.70.240">
    <property type="match status" value="1"/>
</dbReference>
<keyword evidence="5 9" id="KW-0255">Endonuclease</keyword>
<dbReference type="NCBIfam" id="TIGR01573">
    <property type="entry name" value="cas2"/>
    <property type="match status" value="1"/>
</dbReference>
<dbReference type="AlphaFoldDB" id="I3DIG7"/>